<reference evidence="1 2" key="1">
    <citation type="journal article" date="2019" name="Nat. Ecol. Evol.">
        <title>Megaphylogeny resolves global patterns of mushroom evolution.</title>
        <authorList>
            <person name="Varga T."/>
            <person name="Krizsan K."/>
            <person name="Foldi C."/>
            <person name="Dima B."/>
            <person name="Sanchez-Garcia M."/>
            <person name="Sanchez-Ramirez S."/>
            <person name="Szollosi G.J."/>
            <person name="Szarkandi J.G."/>
            <person name="Papp V."/>
            <person name="Albert L."/>
            <person name="Andreopoulos W."/>
            <person name="Angelini C."/>
            <person name="Antonin V."/>
            <person name="Barry K.W."/>
            <person name="Bougher N.L."/>
            <person name="Buchanan P."/>
            <person name="Buyck B."/>
            <person name="Bense V."/>
            <person name="Catcheside P."/>
            <person name="Chovatia M."/>
            <person name="Cooper J."/>
            <person name="Damon W."/>
            <person name="Desjardin D."/>
            <person name="Finy P."/>
            <person name="Geml J."/>
            <person name="Haridas S."/>
            <person name="Hughes K."/>
            <person name="Justo A."/>
            <person name="Karasinski D."/>
            <person name="Kautmanova I."/>
            <person name="Kiss B."/>
            <person name="Kocsube S."/>
            <person name="Kotiranta H."/>
            <person name="LaButti K.M."/>
            <person name="Lechner B.E."/>
            <person name="Liimatainen K."/>
            <person name="Lipzen A."/>
            <person name="Lukacs Z."/>
            <person name="Mihaltcheva S."/>
            <person name="Morgado L.N."/>
            <person name="Niskanen T."/>
            <person name="Noordeloos M.E."/>
            <person name="Ohm R.A."/>
            <person name="Ortiz-Santana B."/>
            <person name="Ovrebo C."/>
            <person name="Racz N."/>
            <person name="Riley R."/>
            <person name="Savchenko A."/>
            <person name="Shiryaev A."/>
            <person name="Soop K."/>
            <person name="Spirin V."/>
            <person name="Szebenyi C."/>
            <person name="Tomsovsky M."/>
            <person name="Tulloss R.E."/>
            <person name="Uehling J."/>
            <person name="Grigoriev I.V."/>
            <person name="Vagvolgyi C."/>
            <person name="Papp T."/>
            <person name="Martin F.M."/>
            <person name="Miettinen O."/>
            <person name="Hibbett D.S."/>
            <person name="Nagy L.G."/>
        </authorList>
    </citation>
    <scope>NUCLEOTIDE SEQUENCE [LARGE SCALE GENOMIC DNA]</scope>
    <source>
        <strain evidence="1 2">CBS 962.96</strain>
    </source>
</reference>
<name>A0A4V6T4Z5_DENBC</name>
<organism evidence="1 2">
    <name type="scientific">Dendrothele bispora (strain CBS 962.96)</name>
    <dbReference type="NCBI Taxonomy" id="1314807"/>
    <lineage>
        <taxon>Eukaryota</taxon>
        <taxon>Fungi</taxon>
        <taxon>Dikarya</taxon>
        <taxon>Basidiomycota</taxon>
        <taxon>Agaricomycotina</taxon>
        <taxon>Agaricomycetes</taxon>
        <taxon>Agaricomycetidae</taxon>
        <taxon>Agaricales</taxon>
        <taxon>Agaricales incertae sedis</taxon>
        <taxon>Dendrothele</taxon>
    </lineage>
</organism>
<evidence type="ECO:0000313" key="2">
    <source>
        <dbReference type="Proteomes" id="UP000297245"/>
    </source>
</evidence>
<evidence type="ECO:0008006" key="3">
    <source>
        <dbReference type="Google" id="ProtNLM"/>
    </source>
</evidence>
<keyword evidence="2" id="KW-1185">Reference proteome</keyword>
<proteinExistence type="predicted"/>
<dbReference type="EMBL" id="ML179907">
    <property type="protein sequence ID" value="THU80405.1"/>
    <property type="molecule type" value="Genomic_DNA"/>
</dbReference>
<dbReference type="OrthoDB" id="3210866at2759"/>
<dbReference type="Proteomes" id="UP000297245">
    <property type="component" value="Unassembled WGS sequence"/>
</dbReference>
<gene>
    <name evidence="1" type="ORF">K435DRAFT_809902</name>
</gene>
<accession>A0A4V6T4Z5</accession>
<evidence type="ECO:0000313" key="1">
    <source>
        <dbReference type="EMBL" id="THU80405.1"/>
    </source>
</evidence>
<sequence length="264" mass="31303">MKVRCTRTEVIPRCEQCQNRGIDCVLWTNSRRKNQGETHEIGALYVGRSEPHSWESKITDSRVNTEIEQIHFRLTLLEELIHSLVQRTQLPVAYPMYSTQYPGHPPSEYSDLESWMSSSESWYIPAPGIILPQTVEQPNNQNDQIDGHGVPLRVWDCVYKYTNNKRWKGVKSRWNDWKWVAEYYSNTTDTAFWAEFYDHDKDRHMTYTNIIKQLRDERKDSNIERVNELRMELGESFDSQLSYRGKTMTRVSAIARRSQNMRED</sequence>
<protein>
    <recommendedName>
        <fullName evidence="3">Zn(2)-C6 fungal-type domain-containing protein</fullName>
    </recommendedName>
</protein>
<dbReference type="AlphaFoldDB" id="A0A4V6T4Z5"/>